<dbReference type="GeneID" id="5999400"/>
<dbReference type="HOGENOM" id="CLU_1660356_0_0_1"/>
<dbReference type="KEGG" id="aor:AO090010000237"/>
<dbReference type="Proteomes" id="UP000006564">
    <property type="component" value="Chromosome 8"/>
</dbReference>
<organism evidence="1 2">
    <name type="scientific">Aspergillus oryzae (strain ATCC 42149 / RIB 40)</name>
    <name type="common">Yellow koji mold</name>
    <dbReference type="NCBI Taxonomy" id="510516"/>
    <lineage>
        <taxon>Eukaryota</taxon>
        <taxon>Fungi</taxon>
        <taxon>Dikarya</taxon>
        <taxon>Ascomycota</taxon>
        <taxon>Pezizomycotina</taxon>
        <taxon>Eurotiomycetes</taxon>
        <taxon>Eurotiomycetidae</taxon>
        <taxon>Eurotiales</taxon>
        <taxon>Aspergillaceae</taxon>
        <taxon>Aspergillus</taxon>
        <taxon>Aspergillus subgen. Circumdati</taxon>
    </lineage>
</organism>
<evidence type="ECO:0000313" key="2">
    <source>
        <dbReference type="Proteomes" id="UP000006564"/>
    </source>
</evidence>
<reference evidence="1 2" key="1">
    <citation type="journal article" date="2005" name="Nature">
        <title>Genome sequencing and analysis of Aspergillus oryzae.</title>
        <authorList>
            <person name="Machida M."/>
            <person name="Asai K."/>
            <person name="Sano M."/>
            <person name="Tanaka T."/>
            <person name="Kumagai T."/>
            <person name="Terai G."/>
            <person name="Kusumoto K."/>
            <person name="Arima T."/>
            <person name="Akita O."/>
            <person name="Kashiwagi Y."/>
            <person name="Abe K."/>
            <person name="Gomi K."/>
            <person name="Horiuchi H."/>
            <person name="Kitamoto K."/>
            <person name="Kobayashi T."/>
            <person name="Takeuchi M."/>
            <person name="Denning D.W."/>
            <person name="Galagan J.E."/>
            <person name="Nierman W.C."/>
            <person name="Yu J."/>
            <person name="Archer D.B."/>
            <person name="Bennett J.W."/>
            <person name="Bhatnagar D."/>
            <person name="Cleveland T.E."/>
            <person name="Fedorova N.D."/>
            <person name="Gotoh O."/>
            <person name="Horikawa H."/>
            <person name="Hosoyama A."/>
            <person name="Ichinomiya M."/>
            <person name="Igarashi R."/>
            <person name="Iwashita K."/>
            <person name="Juvvadi P.R."/>
            <person name="Kato M."/>
            <person name="Kato Y."/>
            <person name="Kin T."/>
            <person name="Kokubun A."/>
            <person name="Maeda H."/>
            <person name="Maeyama N."/>
            <person name="Maruyama J."/>
            <person name="Nagasaki H."/>
            <person name="Nakajima T."/>
            <person name="Oda K."/>
            <person name="Okada K."/>
            <person name="Paulsen I."/>
            <person name="Sakamoto K."/>
            <person name="Sawano T."/>
            <person name="Takahashi M."/>
            <person name="Takase K."/>
            <person name="Terabayashi Y."/>
            <person name="Wortman J."/>
            <person name="Yamada O."/>
            <person name="Yamagata Y."/>
            <person name="Anazawa H."/>
            <person name="Hata Y."/>
            <person name="Koide Y."/>
            <person name="Komori T."/>
            <person name="Koyama Y."/>
            <person name="Minetoki T."/>
            <person name="Suharnan S."/>
            <person name="Tanaka A."/>
            <person name="Isono K."/>
            <person name="Kuhara S."/>
            <person name="Ogasawara N."/>
            <person name="Kikuchi H."/>
        </authorList>
    </citation>
    <scope>NUCLEOTIDE SEQUENCE [LARGE SCALE GENOMIC DNA]</scope>
    <source>
        <strain evidence="2">ATCC 42149 / RIB 40</strain>
    </source>
</reference>
<evidence type="ECO:0000313" key="1">
    <source>
        <dbReference type="EMBL" id="BAE66133.1"/>
    </source>
</evidence>
<accession>Q2TX90</accession>
<name>Q2TX90_ASPOR</name>
<dbReference type="EMBL" id="BA000056">
    <property type="protein sequence ID" value="BAE66133.1"/>
    <property type="molecule type" value="Genomic_DNA"/>
</dbReference>
<gene>
    <name evidence="1" type="ORF">AO090010000237</name>
</gene>
<sequence length="159" mass="17689">MPVSSPLKAAAKTAAAKVRSKVSRSSHEKYAWLYAPPATKDDINPVVECWLKDQGNLDYVSGVTGGTFRDNPLENVVESFAIVWTKNSGTIERPFPGKYLLIVGLEYVDQNNGLPILEETTSLDHGEMRTRNSPRAVWPTHPKFHMPQRMQFAVSSFVG</sequence>
<dbReference type="AlphaFoldDB" id="Q2TX90"/>
<dbReference type="STRING" id="510516.Q2TX90"/>
<dbReference type="RefSeq" id="XP_023094090.1">
    <property type="nucleotide sequence ID" value="XM_023233754.1"/>
</dbReference>
<keyword evidence="2" id="KW-1185">Reference proteome</keyword>
<proteinExistence type="predicted"/>
<protein>
    <submittedName>
        <fullName evidence="1">DNA, SC010</fullName>
    </submittedName>
</protein>
<dbReference type="EMBL" id="AP007175">
    <property type="protein sequence ID" value="BAE66133.1"/>
    <property type="molecule type" value="Genomic_DNA"/>
</dbReference>